<evidence type="ECO:0000313" key="1">
    <source>
        <dbReference type="EMBL" id="CAK9096849.1"/>
    </source>
</evidence>
<protein>
    <submittedName>
        <fullName evidence="1">Uncharacterized protein</fullName>
    </submittedName>
</protein>
<sequence>MFQEDGKLRFIEGVETEGTSVHDGSYEVKQDVLVNKFKKFVREFACSPKHGLRLKYREQFKANCDDRNYRLEVPRLLSPAAALGSLGSGASSGTARAAVVVLAAVSAFQTGIGEELS</sequence>
<comment type="caution">
    <text evidence="1">The sequence shown here is derived from an EMBL/GenBank/DDBJ whole genome shotgun (WGS) entry which is preliminary data.</text>
</comment>
<dbReference type="Proteomes" id="UP001642464">
    <property type="component" value="Unassembled WGS sequence"/>
</dbReference>
<dbReference type="EMBL" id="CAXAMM010041018">
    <property type="protein sequence ID" value="CAK9096849.1"/>
    <property type="molecule type" value="Genomic_DNA"/>
</dbReference>
<name>A0ABP0R9D7_9DINO</name>
<organism evidence="1 2">
    <name type="scientific">Durusdinium trenchii</name>
    <dbReference type="NCBI Taxonomy" id="1381693"/>
    <lineage>
        <taxon>Eukaryota</taxon>
        <taxon>Sar</taxon>
        <taxon>Alveolata</taxon>
        <taxon>Dinophyceae</taxon>
        <taxon>Suessiales</taxon>
        <taxon>Symbiodiniaceae</taxon>
        <taxon>Durusdinium</taxon>
    </lineage>
</organism>
<evidence type="ECO:0000313" key="2">
    <source>
        <dbReference type="Proteomes" id="UP001642464"/>
    </source>
</evidence>
<accession>A0ABP0R9D7</accession>
<gene>
    <name evidence="1" type="ORF">SCF082_LOCUS45444</name>
</gene>
<reference evidence="1 2" key="1">
    <citation type="submission" date="2024-02" db="EMBL/GenBank/DDBJ databases">
        <authorList>
            <person name="Chen Y."/>
            <person name="Shah S."/>
            <person name="Dougan E. K."/>
            <person name="Thang M."/>
            <person name="Chan C."/>
        </authorList>
    </citation>
    <scope>NUCLEOTIDE SEQUENCE [LARGE SCALE GENOMIC DNA]</scope>
</reference>
<proteinExistence type="predicted"/>
<keyword evidence="2" id="KW-1185">Reference proteome</keyword>